<organism evidence="1 2">
    <name type="scientific">Acinetobacter chinensis</name>
    <dbReference type="NCBI Taxonomy" id="2004650"/>
    <lineage>
        <taxon>Bacteria</taxon>
        <taxon>Pseudomonadati</taxon>
        <taxon>Pseudomonadota</taxon>
        <taxon>Gammaproteobacteria</taxon>
        <taxon>Moraxellales</taxon>
        <taxon>Moraxellaceae</taxon>
        <taxon>Acinetobacter</taxon>
    </lineage>
</organism>
<sequence>MPELISSCNYPLKSCTVHTVRNSFIPDESPGKTLLQTLSDSVFTQSESPSLSLNSLSHCLTDSDQGRYLPKAEPVYFAVLPGSNLKRCAGRNSWVAELFYISKLSENDL</sequence>
<evidence type="ECO:0000313" key="2">
    <source>
        <dbReference type="Proteomes" id="UP000263753"/>
    </source>
</evidence>
<reference evidence="2" key="1">
    <citation type="submission" date="2018-09" db="EMBL/GenBank/DDBJ databases">
        <title>The complete genome of Acinetobacter sp. strain WCHAc010005.</title>
        <authorList>
            <person name="Hu Y."/>
            <person name="Long H."/>
            <person name="Feng Y."/>
            <person name="Zong Z."/>
        </authorList>
    </citation>
    <scope>NUCLEOTIDE SEQUENCE [LARGE SCALE GENOMIC DNA]</scope>
    <source>
        <strain evidence="2">WCHAc010005</strain>
    </source>
</reference>
<gene>
    <name evidence="1" type="ORF">CDG60_12950</name>
</gene>
<dbReference type="KEGG" id="achi:CDG60_12950"/>
<dbReference type="Proteomes" id="UP000263753">
    <property type="component" value="Chromosome"/>
</dbReference>
<dbReference type="AlphaFoldDB" id="A0A3B7M4F1"/>
<accession>A0A3B7M4F1</accession>
<protein>
    <submittedName>
        <fullName evidence="1">Uncharacterized protein</fullName>
    </submittedName>
</protein>
<evidence type="ECO:0000313" key="1">
    <source>
        <dbReference type="EMBL" id="AXY57389.1"/>
    </source>
</evidence>
<name>A0A3B7M4F1_9GAMM</name>
<dbReference type="EMBL" id="CP032134">
    <property type="protein sequence ID" value="AXY57389.1"/>
    <property type="molecule type" value="Genomic_DNA"/>
</dbReference>
<proteinExistence type="predicted"/>